<dbReference type="EMBL" id="JACIER010000027">
    <property type="protein sequence ID" value="MBB4046286.1"/>
    <property type="molecule type" value="Genomic_DNA"/>
</dbReference>
<sequence>MNQIGRIKLALSMIALLAMSSCIKEDPDDCKIRVSFDYSYNILSSNALENQVDQLMLYVFDGNGMLVSIHSRQGGAISNALTVEMNKPEASGRYRFVAWGKSNTLTGDEANFVIPDLTVGVSRLEDLNYYLKRELNFSQYELNNFLVGAAEADVQNTPGTDQVKISLKKVNKKIRVVLLPYLGNTELDVNDYLFSITDPIGSGHIKYDYSMLADEPTTYLPYYKSNIHPSSNAAVPSSEVDKAVAVEFSTSRLIETNVPRLHIITADGSKELVNINLPWLFSLTEMESHRIWSLQEYLDRQDEYVITLFFDNDKWMDVTIIINGWVVNNVNINP</sequence>
<comment type="caution">
    <text evidence="9">The sequence shown here is derived from an EMBL/GenBank/DDBJ whole genome shotgun (WGS) entry which is preliminary data.</text>
</comment>
<proteinExistence type="inferred from homology"/>
<evidence type="ECO:0008006" key="11">
    <source>
        <dbReference type="Google" id="ProtNLM"/>
    </source>
</evidence>
<evidence type="ECO:0000256" key="8">
    <source>
        <dbReference type="SAM" id="SignalP"/>
    </source>
</evidence>
<dbReference type="PROSITE" id="PS51257">
    <property type="entry name" value="PROKAR_LIPOPROTEIN"/>
    <property type="match status" value="1"/>
</dbReference>
<evidence type="ECO:0000256" key="2">
    <source>
        <dbReference type="ARBA" id="ARBA00007248"/>
    </source>
</evidence>
<evidence type="ECO:0000313" key="10">
    <source>
        <dbReference type="Proteomes" id="UP000560658"/>
    </source>
</evidence>
<evidence type="ECO:0000256" key="1">
    <source>
        <dbReference type="ARBA" id="ARBA00004442"/>
    </source>
</evidence>
<dbReference type="Pfam" id="PF08842">
    <property type="entry name" value="Mfa2"/>
    <property type="match status" value="1"/>
</dbReference>
<keyword evidence="7" id="KW-0449">Lipoprotein</keyword>
<evidence type="ECO:0000256" key="5">
    <source>
        <dbReference type="ARBA" id="ARBA00023139"/>
    </source>
</evidence>
<organism evidence="9 10">
    <name type="scientific">Bacteroides reticulotermitis</name>
    <dbReference type="NCBI Taxonomy" id="1133319"/>
    <lineage>
        <taxon>Bacteria</taxon>
        <taxon>Pseudomonadati</taxon>
        <taxon>Bacteroidota</taxon>
        <taxon>Bacteroidia</taxon>
        <taxon>Bacteroidales</taxon>
        <taxon>Bacteroidaceae</taxon>
        <taxon>Bacteroides</taxon>
    </lineage>
</organism>
<evidence type="ECO:0000256" key="7">
    <source>
        <dbReference type="ARBA" id="ARBA00023288"/>
    </source>
</evidence>
<dbReference type="Gene3D" id="2.60.40.2100">
    <property type="match status" value="1"/>
</dbReference>
<gene>
    <name evidence="9" type="ORF">GGR06_004120</name>
</gene>
<accession>A0A840D3U1</accession>
<dbReference type="RefSeq" id="WP_183209560.1">
    <property type="nucleotide sequence ID" value="NZ_JACIER010000027.1"/>
</dbReference>
<dbReference type="Proteomes" id="UP000560658">
    <property type="component" value="Unassembled WGS sequence"/>
</dbReference>
<keyword evidence="10" id="KW-1185">Reference proteome</keyword>
<keyword evidence="6" id="KW-0998">Cell outer membrane</keyword>
<feature type="signal peptide" evidence="8">
    <location>
        <begin position="1"/>
        <end position="24"/>
    </location>
</feature>
<comment type="similarity">
    <text evidence="2">Belongs to the bacteroidetes fimbrillin superfamily. FimB/Mfa2 family.</text>
</comment>
<comment type="subcellular location">
    <subcellularLocation>
        <location evidence="1">Cell outer membrane</location>
    </subcellularLocation>
</comment>
<keyword evidence="5" id="KW-0564">Palmitate</keyword>
<reference evidence="9" key="1">
    <citation type="submission" date="2020-08" db="EMBL/GenBank/DDBJ databases">
        <title>Genomic Encyclopedia of Type Strains, Phase IV (KMG-IV): sequencing the most valuable type-strain genomes for metagenomic binning, comparative biology and taxonomic classification.</title>
        <authorList>
            <person name="Goeker M."/>
        </authorList>
    </citation>
    <scope>NUCLEOTIDE SEQUENCE [LARGE SCALE GENOMIC DNA]</scope>
    <source>
        <strain evidence="9">DSM 105720</strain>
    </source>
</reference>
<feature type="chain" id="PRO_5032394746" description="FimB/Mfa2 family fimbrial subunit" evidence="8">
    <location>
        <begin position="25"/>
        <end position="334"/>
    </location>
</feature>
<evidence type="ECO:0000256" key="3">
    <source>
        <dbReference type="ARBA" id="ARBA00022729"/>
    </source>
</evidence>
<protein>
    <recommendedName>
        <fullName evidence="11">FimB/Mfa2 family fimbrial subunit</fullName>
    </recommendedName>
</protein>
<name>A0A840D3U1_9BACE</name>
<dbReference type="Gene3D" id="2.60.40.2090">
    <property type="match status" value="1"/>
</dbReference>
<dbReference type="AlphaFoldDB" id="A0A840D3U1"/>
<evidence type="ECO:0000313" key="9">
    <source>
        <dbReference type="EMBL" id="MBB4046286.1"/>
    </source>
</evidence>
<evidence type="ECO:0000256" key="6">
    <source>
        <dbReference type="ARBA" id="ARBA00023237"/>
    </source>
</evidence>
<dbReference type="InterPro" id="IPR014941">
    <property type="entry name" value="FimB/Mfa2/Mfa3"/>
</dbReference>
<keyword evidence="4" id="KW-0472">Membrane</keyword>
<keyword evidence="3 8" id="KW-0732">Signal</keyword>
<evidence type="ECO:0000256" key="4">
    <source>
        <dbReference type="ARBA" id="ARBA00023136"/>
    </source>
</evidence>
<dbReference type="GO" id="GO:0009279">
    <property type="term" value="C:cell outer membrane"/>
    <property type="evidence" value="ECO:0007669"/>
    <property type="project" value="UniProtKB-SubCell"/>
</dbReference>